<comment type="caution">
    <text evidence="1">The sequence shown here is derived from an EMBL/GenBank/DDBJ whole genome shotgun (WGS) entry which is preliminary data.</text>
</comment>
<keyword evidence="2" id="KW-1185">Reference proteome</keyword>
<evidence type="ECO:0000313" key="1">
    <source>
        <dbReference type="EMBL" id="MBI6628270.1"/>
    </source>
</evidence>
<organism evidence="1 2">
    <name type="scientific">Pontibaca salina</name>
    <dbReference type="NCBI Taxonomy" id="2795731"/>
    <lineage>
        <taxon>Bacteria</taxon>
        <taxon>Pseudomonadati</taxon>
        <taxon>Pseudomonadota</taxon>
        <taxon>Alphaproteobacteria</taxon>
        <taxon>Rhodobacterales</taxon>
        <taxon>Roseobacteraceae</taxon>
        <taxon>Pontibaca</taxon>
    </lineage>
</organism>
<dbReference type="EMBL" id="JAEIJD010000001">
    <property type="protein sequence ID" value="MBI6628270.1"/>
    <property type="molecule type" value="Genomic_DNA"/>
</dbReference>
<dbReference type="RefSeq" id="WP_198684305.1">
    <property type="nucleotide sequence ID" value="NZ_JAEIJD010000001.1"/>
</dbReference>
<accession>A0A934LYT6</accession>
<dbReference type="AlphaFoldDB" id="A0A934LYT6"/>
<sequence length="78" mass="8587">MKIVLLMYSDEARENLVKVEKLHGLPEGTDTLEEGRESGSLSEGVLDAQTEHPIFYRIARMDSADIPKGPSTSWVGAI</sequence>
<reference evidence="1" key="1">
    <citation type="submission" date="2020-12" db="EMBL/GenBank/DDBJ databases">
        <title>Pontibaca salina gen. nov., sp. nov., isolated from marine sediment.</title>
        <authorList>
            <person name="Bo J."/>
            <person name="Wang S."/>
            <person name="Song X."/>
            <person name="Du Z."/>
        </authorList>
    </citation>
    <scope>NUCLEOTIDE SEQUENCE</scope>
    <source>
        <strain evidence="1">S1109L</strain>
    </source>
</reference>
<evidence type="ECO:0000313" key="2">
    <source>
        <dbReference type="Proteomes" id="UP000613255"/>
    </source>
</evidence>
<proteinExistence type="predicted"/>
<dbReference type="Proteomes" id="UP000613255">
    <property type="component" value="Unassembled WGS sequence"/>
</dbReference>
<name>A0A934LYT6_9RHOB</name>
<protein>
    <submittedName>
        <fullName evidence="1">Uncharacterized protein</fullName>
    </submittedName>
</protein>
<gene>
    <name evidence="1" type="ORF">JAO82_00105</name>
</gene>